<dbReference type="AlphaFoldDB" id="A0A1I9G638"/>
<reference evidence="1" key="1">
    <citation type="journal article" date="2007" name="Science">
        <title>Draft genome of the filarial nematode parasite Brugia malayi.</title>
        <authorList>
            <person name="Ghedin E."/>
            <person name="Wang S."/>
            <person name="Spiro D."/>
            <person name="Caler E."/>
            <person name="Zhao Q."/>
            <person name="Crabtree J."/>
            <person name="Allen J.E."/>
            <person name="Delcher A.L."/>
            <person name="Guiliano D.B."/>
            <person name="Miranda-Saavedra D."/>
            <person name="Angiuoli S.V."/>
            <person name="Creasy T."/>
            <person name="Amedeo P."/>
            <person name="Haas B."/>
            <person name="El-Sayed N.M."/>
            <person name="Wortman J.R."/>
            <person name="Feldblyum T."/>
            <person name="Tallon L."/>
            <person name="Schatz M."/>
            <person name="Shumway M."/>
            <person name="Koo H."/>
            <person name="Salzberg S.L."/>
            <person name="Schobel S."/>
            <person name="Pertea M."/>
            <person name="Pop M."/>
            <person name="White O."/>
            <person name="Barton G.J."/>
            <person name="Carlow C.K."/>
            <person name="Crawford M.J."/>
            <person name="Daub J."/>
            <person name="Dimmic M.W."/>
            <person name="Estes C.F."/>
            <person name="Foster J.M."/>
            <person name="Ganatra M."/>
            <person name="Gregory W.F."/>
            <person name="Johnson N.M."/>
            <person name="Jin J."/>
            <person name="Komuniecki R."/>
            <person name="Korf I."/>
            <person name="Kumar S."/>
            <person name="Laney S."/>
            <person name="Li B.W."/>
            <person name="Li W."/>
            <person name="Lindblom T.H."/>
            <person name="Lustigman S."/>
            <person name="Ma D."/>
            <person name="Maina C.V."/>
            <person name="Martin D.M."/>
            <person name="McCarter J.P."/>
            <person name="McReynolds L."/>
            <person name="Mitreva M."/>
            <person name="Nutman T.B."/>
            <person name="Parkinson J."/>
            <person name="Peregrin-Alvarez J.M."/>
            <person name="Poole C."/>
            <person name="Ren Q."/>
            <person name="Saunders L."/>
            <person name="Sluder A.E."/>
            <person name="Smith K."/>
            <person name="Stanke M."/>
            <person name="Unnasch T.R."/>
            <person name="Ware J."/>
            <person name="Wei A.D."/>
            <person name="Weil G."/>
            <person name="Williams D.J."/>
            <person name="Zhang Y."/>
            <person name="Williams S.A."/>
            <person name="Fraser-Liggett C."/>
            <person name="Slatko B."/>
            <person name="Blaxter M.L."/>
            <person name="Scott A.L."/>
        </authorList>
    </citation>
    <scope>NUCLEOTIDE SEQUENCE</scope>
    <source>
        <strain evidence="1">FR3</strain>
    </source>
</reference>
<accession>A0A1I9G638</accession>
<reference evidence="1" key="2">
    <citation type="submission" date="2012-12" db="EMBL/GenBank/DDBJ databases">
        <authorList>
            <consortium name="WormBase Consortium"/>
            <person name="Ghedin E."/>
            <person name="Paulini M."/>
        </authorList>
    </citation>
    <scope>NUCLEOTIDE SEQUENCE</scope>
    <source>
        <strain evidence="1">FR3</strain>
    </source>
</reference>
<evidence type="ECO:0000313" key="1">
    <source>
        <dbReference type="EMBL" id="CDQ02405.1"/>
    </source>
</evidence>
<name>A0A1I9G638_BRUMA</name>
<dbReference type="EMBL" id="LN857024">
    <property type="protein sequence ID" value="CDQ02405.1"/>
    <property type="molecule type" value="Genomic_DNA"/>
</dbReference>
<organism evidence="1">
    <name type="scientific">Brugia malayi</name>
    <name type="common">Filarial nematode worm</name>
    <dbReference type="NCBI Taxonomy" id="6279"/>
    <lineage>
        <taxon>Eukaryota</taxon>
        <taxon>Metazoa</taxon>
        <taxon>Ecdysozoa</taxon>
        <taxon>Nematoda</taxon>
        <taxon>Chromadorea</taxon>
        <taxon>Rhabditida</taxon>
        <taxon>Spirurina</taxon>
        <taxon>Spiruromorpha</taxon>
        <taxon>Filarioidea</taxon>
        <taxon>Onchocercidae</taxon>
        <taxon>Brugia</taxon>
    </lineage>
</organism>
<sequence>SNQIFRRNISTLKILIIPSSRCQAEVKCKNLPISGFPSKDECEHAMCIQCLEKMIDNCESTRIKVLYHVVLTNHAMRAMLPAKSAFFNKLSLDNNYYYLIKDEIVTVSNDTVLLSSNTRLVIITAIYECARIIIYKKKIKHVYLRLRLKSSCGGS</sequence>
<feature type="non-terminal residue" evidence="1">
    <location>
        <position position="1"/>
    </location>
</feature>
<proteinExistence type="predicted"/>
<gene>
    <name evidence="1" type="primary">Bm2222</name>
    <name evidence="1" type="ORF">BM_Bm2222</name>
</gene>
<protein>
    <submittedName>
        <fullName evidence="1">Bm2222</fullName>
    </submittedName>
</protein>